<name>W4LTU9_9BACT</name>
<evidence type="ECO:0000256" key="5">
    <source>
        <dbReference type="ARBA" id="ARBA00010185"/>
    </source>
</evidence>
<accession>W4LTU9</accession>
<evidence type="ECO:0000256" key="14">
    <source>
        <dbReference type="ARBA" id="ARBA00023098"/>
    </source>
</evidence>
<evidence type="ECO:0000256" key="19">
    <source>
        <dbReference type="SAM" id="Phobius"/>
    </source>
</evidence>
<keyword evidence="9" id="KW-0444">Lipid biosynthesis</keyword>
<dbReference type="UniPathway" id="UPA00557">
    <property type="reaction ID" value="UER00614"/>
</dbReference>
<feature type="transmembrane region" description="Helical" evidence="19">
    <location>
        <begin position="129"/>
        <end position="149"/>
    </location>
</feature>
<keyword evidence="10 18" id="KW-0808">Transferase</keyword>
<dbReference type="EMBL" id="AZHX01001616">
    <property type="protein sequence ID" value="ETX01484.1"/>
    <property type="molecule type" value="Genomic_DNA"/>
</dbReference>
<keyword evidence="16" id="KW-0594">Phospholipid biosynthesis</keyword>
<evidence type="ECO:0000313" key="21">
    <source>
        <dbReference type="Proteomes" id="UP000019140"/>
    </source>
</evidence>
<sequence length="223" mass="23732">MTKQAPVGVWWSYALALALPGAAYLKGPELMAPVLTLGMILLTATVLWQADADTPPFVTLMGSLFGVLFIGWGLSHLVVLHGLEHGTMRTLLFCAVLWSGDIAAMYIGRLLGRHPMAPVISPGKTWEGALGGMLGSLVVVTVGAQLLSLPITVYQSLLFGCLISCAAQIGDLAESLFKRYIGVKDSSNLIPGHGGILDRLDSFFLAAPLAAYFFMSLDALTLR</sequence>
<dbReference type="Proteomes" id="UP000019140">
    <property type="component" value="Unassembled WGS sequence"/>
</dbReference>
<keyword evidence="13 19" id="KW-1133">Transmembrane helix</keyword>
<evidence type="ECO:0000256" key="12">
    <source>
        <dbReference type="ARBA" id="ARBA00022695"/>
    </source>
</evidence>
<keyword evidence="11 18" id="KW-0812">Transmembrane</keyword>
<evidence type="ECO:0000256" key="10">
    <source>
        <dbReference type="ARBA" id="ARBA00022679"/>
    </source>
</evidence>
<feature type="transmembrane region" description="Helical" evidence="19">
    <location>
        <begin position="57"/>
        <end position="78"/>
    </location>
</feature>
<evidence type="ECO:0000256" key="18">
    <source>
        <dbReference type="RuleBase" id="RU003938"/>
    </source>
</evidence>
<keyword evidence="14" id="KW-0443">Lipid metabolism</keyword>
<evidence type="ECO:0000256" key="11">
    <source>
        <dbReference type="ARBA" id="ARBA00022692"/>
    </source>
</evidence>
<dbReference type="GO" id="GO:0016024">
    <property type="term" value="P:CDP-diacylglycerol biosynthetic process"/>
    <property type="evidence" value="ECO:0007669"/>
    <property type="project" value="UniProtKB-UniPathway"/>
</dbReference>
<evidence type="ECO:0000256" key="3">
    <source>
        <dbReference type="ARBA" id="ARBA00005119"/>
    </source>
</evidence>
<dbReference type="AlphaFoldDB" id="W4LTU9"/>
<comment type="similarity">
    <text evidence="5 18">Belongs to the CDS family.</text>
</comment>
<evidence type="ECO:0000256" key="8">
    <source>
        <dbReference type="ARBA" id="ARBA00022475"/>
    </source>
</evidence>
<evidence type="ECO:0000256" key="9">
    <source>
        <dbReference type="ARBA" id="ARBA00022516"/>
    </source>
</evidence>
<dbReference type="EC" id="2.7.7.41" evidence="6 18"/>
<evidence type="ECO:0000256" key="16">
    <source>
        <dbReference type="ARBA" id="ARBA00023209"/>
    </source>
</evidence>
<evidence type="ECO:0000256" key="4">
    <source>
        <dbReference type="ARBA" id="ARBA00005189"/>
    </source>
</evidence>
<evidence type="ECO:0000256" key="15">
    <source>
        <dbReference type="ARBA" id="ARBA00023136"/>
    </source>
</evidence>
<keyword evidence="15 19" id="KW-0472">Membrane</keyword>
<comment type="catalytic activity">
    <reaction evidence="1 18">
        <text>a 1,2-diacyl-sn-glycero-3-phosphate + CTP + H(+) = a CDP-1,2-diacyl-sn-glycerol + diphosphate</text>
        <dbReference type="Rhea" id="RHEA:16229"/>
        <dbReference type="ChEBI" id="CHEBI:15378"/>
        <dbReference type="ChEBI" id="CHEBI:33019"/>
        <dbReference type="ChEBI" id="CHEBI:37563"/>
        <dbReference type="ChEBI" id="CHEBI:58332"/>
        <dbReference type="ChEBI" id="CHEBI:58608"/>
        <dbReference type="EC" id="2.7.7.41"/>
    </reaction>
</comment>
<protein>
    <recommendedName>
        <fullName evidence="7 18">Phosphatidate cytidylyltransferase</fullName>
        <ecNumber evidence="6 18">2.7.7.41</ecNumber>
    </recommendedName>
</protein>
<organism evidence="20 21">
    <name type="scientific">Candidatus Entotheonella gemina</name>
    <dbReference type="NCBI Taxonomy" id="1429439"/>
    <lineage>
        <taxon>Bacteria</taxon>
        <taxon>Pseudomonadati</taxon>
        <taxon>Nitrospinota/Tectimicrobiota group</taxon>
        <taxon>Candidatus Tectimicrobiota</taxon>
        <taxon>Candidatus Entotheonellia</taxon>
        <taxon>Candidatus Entotheonellales</taxon>
        <taxon>Candidatus Entotheonellaceae</taxon>
        <taxon>Candidatus Entotheonella</taxon>
    </lineage>
</organism>
<reference evidence="20 21" key="1">
    <citation type="journal article" date="2014" name="Nature">
        <title>An environmental bacterial taxon with a large and distinct metabolic repertoire.</title>
        <authorList>
            <person name="Wilson M.C."/>
            <person name="Mori T."/>
            <person name="Ruckert C."/>
            <person name="Uria A.R."/>
            <person name="Helf M.J."/>
            <person name="Takada K."/>
            <person name="Gernert C."/>
            <person name="Steffens U.A."/>
            <person name="Heycke N."/>
            <person name="Schmitt S."/>
            <person name="Rinke C."/>
            <person name="Helfrich E.J."/>
            <person name="Brachmann A.O."/>
            <person name="Gurgui C."/>
            <person name="Wakimoto T."/>
            <person name="Kracht M."/>
            <person name="Crusemann M."/>
            <person name="Hentschel U."/>
            <person name="Abe I."/>
            <person name="Matsunaga S."/>
            <person name="Kalinowski J."/>
            <person name="Takeyama H."/>
            <person name="Piel J."/>
        </authorList>
    </citation>
    <scope>NUCLEOTIDE SEQUENCE [LARGE SCALE GENOMIC DNA]</scope>
    <source>
        <strain evidence="21">TSY2</strain>
    </source>
</reference>
<comment type="pathway">
    <text evidence="3 18">Phospholipid metabolism; CDP-diacylglycerol biosynthesis; CDP-diacylglycerol from sn-glycerol 3-phosphate: step 3/3.</text>
</comment>
<dbReference type="PATRIC" id="fig|1429439.4.peg.6271"/>
<evidence type="ECO:0000256" key="17">
    <source>
        <dbReference type="ARBA" id="ARBA00023264"/>
    </source>
</evidence>
<comment type="subcellular location">
    <subcellularLocation>
        <location evidence="2">Cell membrane</location>
        <topology evidence="2">Multi-pass membrane protein</topology>
    </subcellularLocation>
</comment>
<evidence type="ECO:0000313" key="20">
    <source>
        <dbReference type="EMBL" id="ETX01484.1"/>
    </source>
</evidence>
<evidence type="ECO:0000256" key="7">
    <source>
        <dbReference type="ARBA" id="ARBA00019373"/>
    </source>
</evidence>
<feature type="transmembrane region" description="Helical" evidence="19">
    <location>
        <begin position="7"/>
        <end position="25"/>
    </location>
</feature>
<keyword evidence="12 18" id="KW-0548">Nucleotidyltransferase</keyword>
<dbReference type="InterPro" id="IPR000374">
    <property type="entry name" value="PC_trans"/>
</dbReference>
<feature type="transmembrane region" description="Helical" evidence="19">
    <location>
        <begin position="90"/>
        <end position="108"/>
    </location>
</feature>
<comment type="pathway">
    <text evidence="4">Lipid metabolism.</text>
</comment>
<dbReference type="PANTHER" id="PTHR46382:SF1">
    <property type="entry name" value="PHOSPHATIDATE CYTIDYLYLTRANSFERASE"/>
    <property type="match status" value="1"/>
</dbReference>
<dbReference type="PANTHER" id="PTHR46382">
    <property type="entry name" value="PHOSPHATIDATE CYTIDYLYLTRANSFERASE"/>
    <property type="match status" value="1"/>
</dbReference>
<dbReference type="GO" id="GO:0004605">
    <property type="term" value="F:phosphatidate cytidylyltransferase activity"/>
    <property type="evidence" value="ECO:0007669"/>
    <property type="project" value="UniProtKB-EC"/>
</dbReference>
<dbReference type="HOGENOM" id="CLU_037294_3_1_7"/>
<evidence type="ECO:0000256" key="6">
    <source>
        <dbReference type="ARBA" id="ARBA00012487"/>
    </source>
</evidence>
<keyword evidence="8" id="KW-1003">Cell membrane</keyword>
<feature type="transmembrane region" description="Helical" evidence="19">
    <location>
        <begin position="203"/>
        <end position="222"/>
    </location>
</feature>
<dbReference type="GO" id="GO:0005886">
    <property type="term" value="C:plasma membrane"/>
    <property type="evidence" value="ECO:0007669"/>
    <property type="project" value="UniProtKB-SubCell"/>
</dbReference>
<keyword evidence="21" id="KW-1185">Reference proteome</keyword>
<evidence type="ECO:0000256" key="2">
    <source>
        <dbReference type="ARBA" id="ARBA00004651"/>
    </source>
</evidence>
<evidence type="ECO:0000256" key="1">
    <source>
        <dbReference type="ARBA" id="ARBA00001698"/>
    </source>
</evidence>
<keyword evidence="17" id="KW-1208">Phospholipid metabolism</keyword>
<dbReference type="PROSITE" id="PS01315">
    <property type="entry name" value="CDS"/>
    <property type="match status" value="1"/>
</dbReference>
<gene>
    <name evidence="20" type="ORF">ETSY2_37140</name>
</gene>
<comment type="caution">
    <text evidence="20">The sequence shown here is derived from an EMBL/GenBank/DDBJ whole genome shotgun (WGS) entry which is preliminary data.</text>
</comment>
<dbReference type="Pfam" id="PF01148">
    <property type="entry name" value="CTP_transf_1"/>
    <property type="match status" value="1"/>
</dbReference>
<evidence type="ECO:0000256" key="13">
    <source>
        <dbReference type="ARBA" id="ARBA00022989"/>
    </source>
</evidence>
<proteinExistence type="inferred from homology"/>
<feature type="transmembrane region" description="Helical" evidence="19">
    <location>
        <begin position="31"/>
        <end position="50"/>
    </location>
</feature>